<dbReference type="EMBL" id="BSPV01000001">
    <property type="protein sequence ID" value="GLT13057.1"/>
    <property type="molecule type" value="Genomic_DNA"/>
</dbReference>
<comment type="function">
    <text evidence="3">Activates ribosomal RNA transcription. Plays a direct role in upstream activation of rRNA promoters.</text>
</comment>
<dbReference type="Pfam" id="PF02954">
    <property type="entry name" value="HTH_8"/>
    <property type="match status" value="1"/>
</dbReference>
<proteinExistence type="inferred from homology"/>
<accession>A0ABQ6EIW1</accession>
<dbReference type="Gene3D" id="1.10.10.60">
    <property type="entry name" value="Homeodomain-like"/>
    <property type="match status" value="1"/>
</dbReference>
<keyword evidence="6" id="KW-1185">Reference proteome</keyword>
<keyword evidence="2 3" id="KW-0238">DNA-binding</keyword>
<dbReference type="InterPro" id="IPR005412">
    <property type="entry name" value="Fis_DNA-bd"/>
</dbReference>
<dbReference type="SUPFAM" id="SSF46689">
    <property type="entry name" value="Homeodomain-like"/>
    <property type="match status" value="1"/>
</dbReference>
<dbReference type="HAMAP" id="MF_00166">
    <property type="entry name" value="DNA_binding_Fis"/>
    <property type="match status" value="1"/>
</dbReference>
<protein>
    <recommendedName>
        <fullName evidence="3">DNA-binding protein Fis</fullName>
    </recommendedName>
</protein>
<reference evidence="6" key="1">
    <citation type="journal article" date="2019" name="Int. J. Syst. Evol. Microbiol.">
        <title>The Global Catalogue of Microorganisms (GCM) 10K type strain sequencing project: providing services to taxonomists for standard genome sequencing and annotation.</title>
        <authorList>
            <consortium name="The Broad Institute Genomics Platform"/>
            <consortium name="The Broad Institute Genome Sequencing Center for Infectious Disease"/>
            <person name="Wu L."/>
            <person name="Ma J."/>
        </authorList>
    </citation>
    <scope>NUCLEOTIDE SEQUENCE [LARGE SCALE GENOMIC DNA]</scope>
    <source>
        <strain evidence="6">NBRC 111146</strain>
    </source>
</reference>
<dbReference type="PANTHER" id="PTHR47918:SF1">
    <property type="entry name" value="DNA-BINDING PROTEIN FIS"/>
    <property type="match status" value="1"/>
</dbReference>
<keyword evidence="3" id="KW-0804">Transcription</keyword>
<comment type="subunit">
    <text evidence="3">Homodimer.</text>
</comment>
<dbReference type="NCBIfam" id="NF001659">
    <property type="entry name" value="PRK00430.1"/>
    <property type="match status" value="1"/>
</dbReference>
<keyword evidence="3" id="KW-0010">Activator</keyword>
<comment type="similarity">
    <text evidence="1 3">Belongs to the transcriptional regulatory Fis family.</text>
</comment>
<evidence type="ECO:0000256" key="1">
    <source>
        <dbReference type="ARBA" id="ARBA00008559"/>
    </source>
</evidence>
<evidence type="ECO:0000313" key="6">
    <source>
        <dbReference type="Proteomes" id="UP001157156"/>
    </source>
</evidence>
<dbReference type="Proteomes" id="UP001157156">
    <property type="component" value="Unassembled WGS sequence"/>
</dbReference>
<dbReference type="PANTHER" id="PTHR47918">
    <property type="entry name" value="DNA-BINDING PROTEIN FIS"/>
    <property type="match status" value="1"/>
</dbReference>
<dbReference type="PRINTS" id="PR01591">
    <property type="entry name" value="DNABINDNGFIS"/>
</dbReference>
<sequence length="111" mass="12909">MHYNYQNEELRLIMFEQNLTSEPFTVTTVTSQDQITQKPLRDSVKASLKNYLAQLNGQDVNDLYELVLAEVEQPMLDMVMQYTRGNQTRAANMMGINRGTLRKKLKKYGMN</sequence>
<dbReference type="PRINTS" id="PR01590">
    <property type="entry name" value="HTHFIS"/>
</dbReference>
<evidence type="ECO:0000313" key="5">
    <source>
        <dbReference type="EMBL" id="GLT13057.1"/>
    </source>
</evidence>
<dbReference type="PIRSF" id="PIRSF002097">
    <property type="entry name" value="DNA-binding_Fis"/>
    <property type="match status" value="1"/>
</dbReference>
<dbReference type="InterPro" id="IPR009057">
    <property type="entry name" value="Homeodomain-like_sf"/>
</dbReference>
<name>A0ABQ6EIW1_9VIBR</name>
<evidence type="ECO:0000256" key="3">
    <source>
        <dbReference type="HAMAP-Rule" id="MF_00166"/>
    </source>
</evidence>
<comment type="caution">
    <text evidence="5">The sequence shown here is derived from an EMBL/GenBank/DDBJ whole genome shotgun (WGS) entry which is preliminary data.</text>
</comment>
<evidence type="ECO:0000256" key="2">
    <source>
        <dbReference type="ARBA" id="ARBA00023125"/>
    </source>
</evidence>
<gene>
    <name evidence="3 5" type="primary">fis</name>
    <name evidence="5" type="ORF">GCM10007931_00310</name>
</gene>
<organism evidence="5 6">
    <name type="scientific">Vibrio algivorus</name>
    <dbReference type="NCBI Taxonomy" id="1667024"/>
    <lineage>
        <taxon>Bacteria</taxon>
        <taxon>Pseudomonadati</taxon>
        <taxon>Pseudomonadota</taxon>
        <taxon>Gammaproteobacteria</taxon>
        <taxon>Vibrionales</taxon>
        <taxon>Vibrionaceae</taxon>
        <taxon>Vibrio</taxon>
    </lineage>
</organism>
<feature type="DNA-binding region" description="H-T-H motif" evidence="3">
    <location>
        <begin position="87"/>
        <end position="106"/>
    </location>
</feature>
<dbReference type="InterPro" id="IPR050207">
    <property type="entry name" value="Trans_regulatory_Fis"/>
</dbReference>
<dbReference type="GO" id="GO:0003677">
    <property type="term" value="F:DNA binding"/>
    <property type="evidence" value="ECO:0007669"/>
    <property type="project" value="UniProtKB-KW"/>
</dbReference>
<keyword evidence="3" id="KW-0805">Transcription regulation</keyword>
<feature type="domain" description="DNA binding HTH" evidence="4">
    <location>
        <begin position="68"/>
        <end position="108"/>
    </location>
</feature>
<evidence type="ECO:0000259" key="4">
    <source>
        <dbReference type="Pfam" id="PF02954"/>
    </source>
</evidence>
<dbReference type="InterPro" id="IPR002197">
    <property type="entry name" value="HTH_Fis"/>
</dbReference>